<feature type="non-terminal residue" evidence="2">
    <location>
        <position position="1"/>
    </location>
</feature>
<evidence type="ECO:0000313" key="2">
    <source>
        <dbReference type="EMBL" id="GAF97790.1"/>
    </source>
</evidence>
<dbReference type="AlphaFoldDB" id="X0VAZ6"/>
<accession>X0VAZ6</accession>
<sequence>FPGTKLYRRLEEEGRILHRNWNDYDSQTVVFRPAGMTPEELFDGFRKVVREVYSFESIYRKLDRFWQIDFWRHSNEIDPIKFRYRLLFAARLASLLLTPGNGRSKFIMKLLPRVFDKKVRISTIVTLMAYNNFAYSI</sequence>
<organism evidence="2">
    <name type="scientific">marine sediment metagenome</name>
    <dbReference type="NCBI Taxonomy" id="412755"/>
    <lineage>
        <taxon>unclassified sequences</taxon>
        <taxon>metagenomes</taxon>
        <taxon>ecological metagenomes</taxon>
    </lineage>
</organism>
<dbReference type="EMBL" id="BARS01010834">
    <property type="protein sequence ID" value="GAF97790.1"/>
    <property type="molecule type" value="Genomic_DNA"/>
</dbReference>
<comment type="caution">
    <text evidence="2">The sequence shown here is derived from an EMBL/GenBank/DDBJ whole genome shotgun (WGS) entry which is preliminary data.</text>
</comment>
<dbReference type="Pfam" id="PF13282">
    <property type="entry name" value="DUF4070"/>
    <property type="match status" value="1"/>
</dbReference>
<gene>
    <name evidence="2" type="ORF">S01H1_19931</name>
</gene>
<proteinExistence type="predicted"/>
<name>X0VAZ6_9ZZZZ</name>
<dbReference type="InterPro" id="IPR025274">
    <property type="entry name" value="DUF4070"/>
</dbReference>
<protein>
    <recommendedName>
        <fullName evidence="1">DUF4070 domain-containing protein</fullName>
    </recommendedName>
</protein>
<feature type="domain" description="DUF4070" evidence="1">
    <location>
        <begin position="4"/>
        <end position="131"/>
    </location>
</feature>
<evidence type="ECO:0000259" key="1">
    <source>
        <dbReference type="Pfam" id="PF13282"/>
    </source>
</evidence>
<reference evidence="2" key="1">
    <citation type="journal article" date="2014" name="Front. Microbiol.">
        <title>High frequency of phylogenetically diverse reductive dehalogenase-homologous genes in deep subseafloor sedimentary metagenomes.</title>
        <authorList>
            <person name="Kawai M."/>
            <person name="Futagami T."/>
            <person name="Toyoda A."/>
            <person name="Takaki Y."/>
            <person name="Nishi S."/>
            <person name="Hori S."/>
            <person name="Arai W."/>
            <person name="Tsubouchi T."/>
            <person name="Morono Y."/>
            <person name="Uchiyama I."/>
            <person name="Ito T."/>
            <person name="Fujiyama A."/>
            <person name="Inagaki F."/>
            <person name="Takami H."/>
        </authorList>
    </citation>
    <scope>NUCLEOTIDE SEQUENCE</scope>
    <source>
        <strain evidence="2">Expedition CK06-06</strain>
    </source>
</reference>